<dbReference type="Proteomes" id="UP000297280">
    <property type="component" value="Unassembled WGS sequence"/>
</dbReference>
<evidence type="ECO:0000256" key="1">
    <source>
        <dbReference type="ARBA" id="ARBA00004141"/>
    </source>
</evidence>
<organism evidence="8 9">
    <name type="scientific">Botrytis porri</name>
    <dbReference type="NCBI Taxonomy" id="87229"/>
    <lineage>
        <taxon>Eukaryota</taxon>
        <taxon>Fungi</taxon>
        <taxon>Dikarya</taxon>
        <taxon>Ascomycota</taxon>
        <taxon>Pezizomycotina</taxon>
        <taxon>Leotiomycetes</taxon>
        <taxon>Helotiales</taxon>
        <taxon>Sclerotiniaceae</taxon>
        <taxon>Botrytis</taxon>
    </lineage>
</organism>
<dbReference type="InterPro" id="IPR052337">
    <property type="entry name" value="SAT4-like"/>
</dbReference>
<reference evidence="8 9" key="1">
    <citation type="submission" date="2017-12" db="EMBL/GenBank/DDBJ databases">
        <title>Comparative genomics of Botrytis spp.</title>
        <authorList>
            <person name="Valero-Jimenez C.A."/>
            <person name="Tapia P."/>
            <person name="Veloso J."/>
            <person name="Silva-Moreno E."/>
            <person name="Staats M."/>
            <person name="Valdes J.H."/>
            <person name="Van Kan J.A.L."/>
        </authorList>
    </citation>
    <scope>NUCLEOTIDE SEQUENCE [LARGE SCALE GENOMIC DNA]</scope>
    <source>
        <strain evidence="8 9">MUCL3349</strain>
    </source>
</reference>
<feature type="domain" description="Rhodopsin" evidence="7">
    <location>
        <begin position="140"/>
        <end position="240"/>
    </location>
</feature>
<protein>
    <recommendedName>
        <fullName evidence="7">Rhodopsin domain-containing protein</fullName>
    </recommendedName>
</protein>
<evidence type="ECO:0000256" key="6">
    <source>
        <dbReference type="SAM" id="Phobius"/>
    </source>
</evidence>
<dbReference type="InterPro" id="IPR049326">
    <property type="entry name" value="Rhodopsin_dom_fungi"/>
</dbReference>
<accession>A0A4Z1KBP3</accession>
<keyword evidence="9" id="KW-1185">Reference proteome</keyword>
<evidence type="ECO:0000256" key="3">
    <source>
        <dbReference type="ARBA" id="ARBA00022989"/>
    </source>
</evidence>
<keyword evidence="4 6" id="KW-0472">Membrane</keyword>
<dbReference type="Pfam" id="PF20684">
    <property type="entry name" value="Fung_rhodopsin"/>
    <property type="match status" value="1"/>
</dbReference>
<dbReference type="EMBL" id="PQXO01000758">
    <property type="protein sequence ID" value="TGO82778.1"/>
    <property type="molecule type" value="Genomic_DNA"/>
</dbReference>
<feature type="transmembrane region" description="Helical" evidence="6">
    <location>
        <begin position="147"/>
        <end position="168"/>
    </location>
</feature>
<dbReference type="PANTHER" id="PTHR33048:SF47">
    <property type="entry name" value="INTEGRAL MEMBRANE PROTEIN-RELATED"/>
    <property type="match status" value="1"/>
</dbReference>
<proteinExistence type="inferred from homology"/>
<evidence type="ECO:0000256" key="4">
    <source>
        <dbReference type="ARBA" id="ARBA00023136"/>
    </source>
</evidence>
<feature type="transmembrane region" description="Helical" evidence="6">
    <location>
        <begin position="216"/>
        <end position="237"/>
    </location>
</feature>
<dbReference type="GO" id="GO:0016020">
    <property type="term" value="C:membrane"/>
    <property type="evidence" value="ECO:0007669"/>
    <property type="project" value="UniProtKB-SubCell"/>
</dbReference>
<keyword evidence="3 6" id="KW-1133">Transmembrane helix</keyword>
<dbReference type="PANTHER" id="PTHR33048">
    <property type="entry name" value="PTH11-LIKE INTEGRAL MEMBRANE PROTEIN (AFU_ORTHOLOGUE AFUA_5G11245)"/>
    <property type="match status" value="1"/>
</dbReference>
<name>A0A4Z1KBP3_9HELO</name>
<comment type="caution">
    <text evidence="8">The sequence shown here is derived from an EMBL/GenBank/DDBJ whole genome shotgun (WGS) entry which is preliminary data.</text>
</comment>
<dbReference type="AlphaFoldDB" id="A0A4Z1KBP3"/>
<comment type="similarity">
    <text evidence="5">Belongs to the SAT4 family.</text>
</comment>
<evidence type="ECO:0000256" key="2">
    <source>
        <dbReference type="ARBA" id="ARBA00022692"/>
    </source>
</evidence>
<evidence type="ECO:0000256" key="5">
    <source>
        <dbReference type="ARBA" id="ARBA00038359"/>
    </source>
</evidence>
<evidence type="ECO:0000313" key="9">
    <source>
        <dbReference type="Proteomes" id="UP000297280"/>
    </source>
</evidence>
<gene>
    <name evidence="8" type="ORF">BPOR_0761g00040</name>
</gene>
<sequence length="265" mass="29851">MSTTIPTPLYSGIDVDENLGSCINTVCGAMIGLSFVTLCLRFFSRWWTRVDFGKDGCFMVIIAVRILLFYNRFDTDGTNRCLRGPFQYFASSRFNRTFTVSMSGIRHSTHQGFHESALRFNNPEPPIDDSKQALSAHFVLETSGLNFLWMIIVTSIAIFSCNPIHGFWDIDIKSKCISPTNILISTEVFTIGLDLIVLVMPVYFGQSIKRFLSQRISTSSTFLIGIIVTIVSCVRLWRLIRGLALPGFDPIYMFPVDFSASDSEI</sequence>
<evidence type="ECO:0000259" key="7">
    <source>
        <dbReference type="Pfam" id="PF20684"/>
    </source>
</evidence>
<feature type="transmembrane region" description="Helical" evidence="6">
    <location>
        <begin position="23"/>
        <end position="44"/>
    </location>
</feature>
<evidence type="ECO:0000313" key="8">
    <source>
        <dbReference type="EMBL" id="TGO82778.1"/>
    </source>
</evidence>
<keyword evidence="2 6" id="KW-0812">Transmembrane</keyword>
<feature type="transmembrane region" description="Helical" evidence="6">
    <location>
        <begin position="180"/>
        <end position="204"/>
    </location>
</feature>
<comment type="subcellular location">
    <subcellularLocation>
        <location evidence="1">Membrane</location>
        <topology evidence="1">Multi-pass membrane protein</topology>
    </subcellularLocation>
</comment>